<feature type="compositionally biased region" description="Polar residues" evidence="1">
    <location>
        <begin position="1602"/>
        <end position="1616"/>
    </location>
</feature>
<feature type="compositionally biased region" description="Polar residues" evidence="1">
    <location>
        <begin position="452"/>
        <end position="461"/>
    </location>
</feature>
<feature type="region of interest" description="Disordered" evidence="1">
    <location>
        <begin position="1576"/>
        <end position="1785"/>
    </location>
</feature>
<feature type="region of interest" description="Disordered" evidence="1">
    <location>
        <begin position="1"/>
        <end position="89"/>
    </location>
</feature>
<feature type="region of interest" description="Disordered" evidence="1">
    <location>
        <begin position="1812"/>
        <end position="1907"/>
    </location>
</feature>
<evidence type="ECO:0000256" key="1">
    <source>
        <dbReference type="SAM" id="MobiDB-lite"/>
    </source>
</evidence>
<feature type="compositionally biased region" description="Low complexity" evidence="1">
    <location>
        <begin position="648"/>
        <end position="663"/>
    </location>
</feature>
<feature type="region of interest" description="Disordered" evidence="1">
    <location>
        <begin position="1951"/>
        <end position="1990"/>
    </location>
</feature>
<feature type="compositionally biased region" description="Low complexity" evidence="1">
    <location>
        <begin position="1754"/>
        <end position="1770"/>
    </location>
</feature>
<feature type="compositionally biased region" description="Polar residues" evidence="1">
    <location>
        <begin position="1246"/>
        <end position="1256"/>
    </location>
</feature>
<feature type="compositionally biased region" description="Low complexity" evidence="1">
    <location>
        <begin position="477"/>
        <end position="494"/>
    </location>
</feature>
<feature type="compositionally biased region" description="Low complexity" evidence="1">
    <location>
        <begin position="1812"/>
        <end position="1840"/>
    </location>
</feature>
<feature type="compositionally biased region" description="Low complexity" evidence="1">
    <location>
        <begin position="1082"/>
        <end position="1101"/>
    </location>
</feature>
<gene>
    <name evidence="2" type="ORF">CTHT_0011520</name>
</gene>
<feature type="compositionally biased region" description="Polar residues" evidence="1">
    <location>
        <begin position="1682"/>
        <end position="1692"/>
    </location>
</feature>
<organism evidence="3">
    <name type="scientific">Chaetomium thermophilum (strain DSM 1495 / CBS 144.50 / IMI 039719)</name>
    <name type="common">Thermochaetoides thermophila</name>
    <dbReference type="NCBI Taxonomy" id="759272"/>
    <lineage>
        <taxon>Eukaryota</taxon>
        <taxon>Fungi</taxon>
        <taxon>Dikarya</taxon>
        <taxon>Ascomycota</taxon>
        <taxon>Pezizomycotina</taxon>
        <taxon>Sordariomycetes</taxon>
        <taxon>Sordariomycetidae</taxon>
        <taxon>Sordariales</taxon>
        <taxon>Chaetomiaceae</taxon>
        <taxon>Thermochaetoides</taxon>
    </lineage>
</organism>
<feature type="compositionally biased region" description="Polar residues" evidence="1">
    <location>
        <begin position="380"/>
        <end position="398"/>
    </location>
</feature>
<feature type="region of interest" description="Disordered" evidence="1">
    <location>
        <begin position="197"/>
        <end position="237"/>
    </location>
</feature>
<dbReference type="RefSeq" id="XP_006691671.1">
    <property type="nucleotide sequence ID" value="XM_006691608.1"/>
</dbReference>
<evidence type="ECO:0000313" key="3">
    <source>
        <dbReference type="Proteomes" id="UP000008066"/>
    </source>
</evidence>
<dbReference type="Proteomes" id="UP000008066">
    <property type="component" value="Unassembled WGS sequence"/>
</dbReference>
<feature type="compositionally biased region" description="Polar residues" evidence="1">
    <location>
        <begin position="1"/>
        <end position="12"/>
    </location>
</feature>
<dbReference type="KEGG" id="cthr:CTHT_0011520"/>
<dbReference type="EMBL" id="GL988039">
    <property type="protein sequence ID" value="EGS22679.1"/>
    <property type="molecule type" value="Genomic_DNA"/>
</dbReference>
<feature type="compositionally biased region" description="Pro residues" evidence="1">
    <location>
        <begin position="1586"/>
        <end position="1600"/>
    </location>
</feature>
<feature type="compositionally biased region" description="Low complexity" evidence="1">
    <location>
        <begin position="203"/>
        <end position="237"/>
    </location>
</feature>
<feature type="compositionally biased region" description="Low complexity" evidence="1">
    <location>
        <begin position="1371"/>
        <end position="1394"/>
    </location>
</feature>
<feature type="compositionally biased region" description="Polar residues" evidence="1">
    <location>
        <begin position="964"/>
        <end position="993"/>
    </location>
</feature>
<name>G0S0W9_CHATD</name>
<feature type="compositionally biased region" description="Low complexity" evidence="1">
    <location>
        <begin position="671"/>
        <end position="692"/>
    </location>
</feature>
<feature type="compositionally biased region" description="Polar residues" evidence="1">
    <location>
        <begin position="497"/>
        <end position="515"/>
    </location>
</feature>
<feature type="region of interest" description="Disordered" evidence="1">
    <location>
        <begin position="102"/>
        <end position="175"/>
    </location>
</feature>
<feature type="region of interest" description="Disordered" evidence="1">
    <location>
        <begin position="884"/>
        <end position="1408"/>
    </location>
</feature>
<feature type="compositionally biased region" description="Polar residues" evidence="1">
    <location>
        <begin position="1636"/>
        <end position="1656"/>
    </location>
</feature>
<accession>G0S0W9</accession>
<feature type="compositionally biased region" description="Basic and acidic residues" evidence="1">
    <location>
        <begin position="399"/>
        <end position="412"/>
    </location>
</feature>
<feature type="region of interest" description="Disordered" evidence="1">
    <location>
        <begin position="1484"/>
        <end position="1558"/>
    </location>
</feature>
<feature type="compositionally biased region" description="Low complexity" evidence="1">
    <location>
        <begin position="616"/>
        <end position="632"/>
    </location>
</feature>
<dbReference type="OMA" id="DAVPMMS"/>
<sequence>MASYAQNQSFRPLQSPGGHAQAYHIQGHQQSHQYPQQQQQQQQHQYQYQQPPPPPPSQQQRQQQEESGGGGEGLRRLSSFVGLPPIRRNSTFSASLGLTADDFSLDDQNEPNQRQQQSKLSSSSSSSSQQLQAHQQTQQPHQLQQSQQSQQPQQSSQQGFQGNTKPQMLPSQQVSMPAAHPAMGHFMAASQPTGQYIQNVYRPSPGSQGSQVSQVSQISQGSTQGQSWQLQGQQPAQGFPGAVPGLAQGPAAHIPRVIAAQPGNLPPGMTGPMLPMGQHPYAVPIGPNGRPLPPHLWPNNLMQRFQPYGWKLEESHLQEPLQTPNRHRRSPSSTQQQSYALDKEMGLSESSSSKQRQKQEPNQTTQQSQQTLQDRAQQQNPVGPNASSEAFQKETQAPSHHDNKLSRVETHGSDVTGAGSTSAEGKQKRNSGFFSSLRSRFGHHTTEHHRSPSTALSNQGANDDADSEASIMEEASQQKQPGAGPGQKGAQAPADNISYSQSKDSLVAQAPSTPVNERLTPAPTPQPGPLEKKRTNLFGIGVHLKPGPSELPPQPGMPRTSTSTTVMSGPPPAGSNQNPPKKRFAALKNVKGVFHRSSPSDAPKTAPSPSFAVKLPGQAQQPQQPYPHDQLPGQPLFQTQGHGSPSNQAPGQPQVQLQGQSQPQLPPPSEPQIQPAQTSAQRQPQQPQAPEQPDSHPQPKTISQTLPPQNDTGPRLSHASTVQTAHDSQPAPPASDIGLRQSQTSTFLPGTGPQVDSAPQSKMPNTQTIPPSLRPGGPNAQFAPGLRQPSYGLPPSQPQPQLPAQRTSNADQEKAQKSTSGFFGFLKAKPDSKPPVQPQQQAQPGAKVQFIPYNPAHAQFLQGPYLSYGIRMAVGPDGRPVVGPDGRPLFIGPDGRPVILQSQPVFPGQGPFPPQTRLGPPGIAGNPGAPGSAPSPGPAALMSGAGESHQQSGPQSQQQPTLPEAQQITVQPVQQSPAPTQRSQFTSQPQTVNKPALAQEQDSAAAAEPAQLQQSSKQDGSKVPNPSPSISSSAVDSPVSQLSQPAVQLIMDQSRLLNEGPESVRQPFNLPPPENAQGQPQTSSAPTASSAPSAPSGTTTTDAGQKPTRSPSISVDEPVASFVSQFATENRSTPVGIPGELIEQGRSALASLRPRNTVPGQSSMPPSNAASTPGAQAGEPALGTQPVPPAQHSTQPGSQHPVGPQGPQLATSQSYFDGQGRQWTTRPGQLPPPQPPQQQSGPGGIHSNSFPTNAQQSKEKEQSTLSKLFKGTKVSNLVTSSPLKMEKDKSSMPSLLAAFKRGHREEKYQTATVPAQPTPGQQPTMQNISSATQSAQAAQRQPTQQQPQQSATASFPQHDRAVAVQFAPSVQGSGPSQPARPQQQSQKQPPKGAPIQEPQYAPVPIPAGYGFVHGEGRVAPAPAPLWVGPPHGPMYGQVQVPGQVPIVPGQVPVPVAIPRILPQQPIPASVATAQPAVSNPAYVQPTIAQPTPGSQAPSIAPSHTPSQASGQVPLTATPGPQSVPVQQPTSEPATAQVSMPPAQPFVSTATVPTTAVSSVSVVPVPVTSAALVSASQISPPGSLAPTPQPPAASISPPPPEETLSQPETAQSSTLPKDTSFKQETDLPPQQPPARQALSSNSLPNPNTDAQSASRSQPVRKVSGDDISSLPSQHAARTKEQETFPSSYITNYYATRHHTASPTSPHERTVSPPPAEPKSPHSPTNQDQLTTSTQRVAADNIYDATPRQSRPPPTQLQQPSQRQQPQTDTPSFIIVNDPEAPAQPSVRAFQQELQPAPPANYFVISGETIVNAPPVTAPSSTTTSQSTPASAPAPAMVPPQSGLLNSHAATTANNHTSSSENERSFDSDMSDESPVIQSATIATVQQASPTEAGTTSSNNPQSPPPITIQPAAVLAKNDVAIFERAKKKAEEQREMEMRMVLEEKIPVLAEIEDEQSKNKKDLDDIPVMSATSYPGQEWNPYGEGGFEDWND</sequence>
<feature type="compositionally biased region" description="Polar residues" evidence="1">
    <location>
        <begin position="1309"/>
        <end position="1328"/>
    </location>
</feature>
<feature type="compositionally biased region" description="Polar residues" evidence="1">
    <location>
        <begin position="1208"/>
        <end position="1226"/>
    </location>
</feature>
<feature type="compositionally biased region" description="Polar residues" evidence="1">
    <location>
        <begin position="1273"/>
        <end position="1282"/>
    </location>
</feature>
<reference evidence="2 3" key="1">
    <citation type="journal article" date="2011" name="Cell">
        <title>Insight into structure and assembly of the nuclear pore complex by utilizing the genome of a eukaryotic thermophile.</title>
        <authorList>
            <person name="Amlacher S."/>
            <person name="Sarges P."/>
            <person name="Flemming D."/>
            <person name="van Noort V."/>
            <person name="Kunze R."/>
            <person name="Devos D.P."/>
            <person name="Arumugam M."/>
            <person name="Bork P."/>
            <person name="Hurt E."/>
        </authorList>
    </citation>
    <scope>NUCLEOTIDE SEQUENCE [LARGE SCALE GENOMIC DNA]</scope>
    <source>
        <strain evidence="3">DSM 1495 / CBS 144.50 / IMI 039719</strain>
    </source>
</reference>
<feature type="compositionally biased region" description="Basic and acidic residues" evidence="1">
    <location>
        <begin position="1953"/>
        <end position="1962"/>
    </location>
</feature>
<feature type="compositionally biased region" description="Polar residues" evidence="1">
    <location>
        <begin position="1723"/>
        <end position="1734"/>
    </location>
</feature>
<dbReference type="HOGENOM" id="CLU_237271_0_0_1"/>
<feature type="compositionally biased region" description="Low complexity" evidence="1">
    <location>
        <begin position="1546"/>
        <end position="1558"/>
    </location>
</feature>
<proteinExistence type="predicted"/>
<feature type="compositionally biased region" description="Polar residues" evidence="1">
    <location>
        <begin position="1486"/>
        <end position="1537"/>
    </location>
</feature>
<feature type="compositionally biased region" description="Polar residues" evidence="1">
    <location>
        <begin position="1158"/>
        <end position="1174"/>
    </location>
</feature>
<feature type="compositionally biased region" description="Polar residues" evidence="1">
    <location>
        <begin position="159"/>
        <end position="175"/>
    </location>
</feature>
<feature type="compositionally biased region" description="Polar residues" evidence="1">
    <location>
        <begin position="1874"/>
        <end position="1892"/>
    </location>
</feature>
<feature type="compositionally biased region" description="Low complexity" evidence="1">
    <location>
        <begin position="1329"/>
        <end position="1356"/>
    </location>
</feature>
<feature type="compositionally biased region" description="Polar residues" evidence="1">
    <location>
        <begin position="1122"/>
        <end position="1133"/>
    </location>
</feature>
<feature type="compositionally biased region" description="Low complexity" evidence="1">
    <location>
        <begin position="113"/>
        <end position="158"/>
    </location>
</feature>
<protein>
    <submittedName>
        <fullName evidence="2">Uncharacterized protein</fullName>
    </submittedName>
</protein>
<dbReference type="GeneID" id="18255190"/>
<feature type="compositionally biased region" description="Low complexity" evidence="1">
    <location>
        <begin position="919"/>
        <end position="960"/>
    </location>
</feature>
<feature type="compositionally biased region" description="Low complexity" evidence="1">
    <location>
        <begin position="995"/>
        <end position="1043"/>
    </location>
</feature>
<dbReference type="eggNOG" id="ENOG502T2N4">
    <property type="taxonomic scope" value="Eukaryota"/>
</dbReference>
<feature type="compositionally biased region" description="Polar residues" evidence="1">
    <location>
        <begin position="636"/>
        <end position="647"/>
    </location>
</feature>
<evidence type="ECO:0000313" key="2">
    <source>
        <dbReference type="EMBL" id="EGS22679.1"/>
    </source>
</evidence>
<feature type="compositionally biased region" description="Polar residues" evidence="1">
    <location>
        <begin position="698"/>
        <end position="727"/>
    </location>
</feature>
<feature type="compositionally biased region" description="Low complexity" evidence="1">
    <location>
        <begin position="348"/>
        <end position="379"/>
    </location>
</feature>
<dbReference type="OrthoDB" id="4589566at2759"/>
<feature type="compositionally biased region" description="Polar residues" evidence="1">
    <location>
        <begin position="1841"/>
        <end position="1858"/>
    </location>
</feature>
<feature type="compositionally biased region" description="Polar residues" evidence="1">
    <location>
        <begin position="757"/>
        <end position="770"/>
    </location>
</feature>
<feature type="compositionally biased region" description="Low complexity" evidence="1">
    <location>
        <begin position="26"/>
        <end position="49"/>
    </location>
</feature>
<feature type="region of interest" description="Disordered" evidence="1">
    <location>
        <begin position="317"/>
        <end position="846"/>
    </location>
</feature>
<keyword evidence="3" id="KW-1185">Reference proteome</keyword>